<dbReference type="OrthoDB" id="9783597at2"/>
<gene>
    <name evidence="1" type="ORF">SAMN05216529_103212</name>
</gene>
<reference evidence="2" key="1">
    <citation type="submission" date="2017-07" db="EMBL/GenBank/DDBJ databases">
        <authorList>
            <person name="Varghese N."/>
            <person name="Submissions S."/>
        </authorList>
    </citation>
    <scope>NUCLEOTIDE SEQUENCE [LARGE SCALE GENOMIC DNA]</scope>
    <source>
        <strain evidence="2">NLAE-zl-C134</strain>
    </source>
</reference>
<dbReference type="EMBL" id="UHJJ01000003">
    <property type="protein sequence ID" value="SUQ13482.1"/>
    <property type="molecule type" value="Genomic_DNA"/>
</dbReference>
<protein>
    <recommendedName>
        <fullName evidence="3">DUF4364 family protein</fullName>
    </recommendedName>
</protein>
<sequence>MTETFTLYKLIVLYMLDKVDFPMTTSQISEFMLDKGYTTYFKLQEALSEMVDSGLLKIETTHNRTLYHLTENGAETIQFFTNKISPAIQNDVNEFLKEKQYDLKEEVAIKSDYYLNTNREYEVRCQIVENGFSLIDLKITVPTETEAETIAGSWFRQSQEIYALLLSKLL</sequence>
<dbReference type="RefSeq" id="WP_109709469.1">
    <property type="nucleotide sequence ID" value="NZ_QGDS01000003.1"/>
</dbReference>
<evidence type="ECO:0000313" key="1">
    <source>
        <dbReference type="EMBL" id="SUQ13482.1"/>
    </source>
</evidence>
<dbReference type="InterPro" id="IPR036388">
    <property type="entry name" value="WH-like_DNA-bd_sf"/>
</dbReference>
<dbReference type="Gene3D" id="1.10.10.10">
    <property type="entry name" value="Winged helix-like DNA-binding domain superfamily/Winged helix DNA-binding domain"/>
    <property type="match status" value="1"/>
</dbReference>
<accession>A0A316A2H1</accession>
<name>A0A316A2H1_9FIRM</name>
<evidence type="ECO:0000313" key="2">
    <source>
        <dbReference type="Proteomes" id="UP000254051"/>
    </source>
</evidence>
<dbReference type="InterPro" id="IPR036390">
    <property type="entry name" value="WH_DNA-bd_sf"/>
</dbReference>
<dbReference type="Proteomes" id="UP000254051">
    <property type="component" value="Unassembled WGS sequence"/>
</dbReference>
<proteinExistence type="predicted"/>
<dbReference type="Pfam" id="PF14277">
    <property type="entry name" value="DUF4364"/>
    <property type="match status" value="1"/>
</dbReference>
<dbReference type="AlphaFoldDB" id="A0A316A2H1"/>
<evidence type="ECO:0008006" key="3">
    <source>
        <dbReference type="Google" id="ProtNLM"/>
    </source>
</evidence>
<keyword evidence="2" id="KW-1185">Reference proteome</keyword>
<dbReference type="InterPro" id="IPR025374">
    <property type="entry name" value="DUF4364"/>
</dbReference>
<dbReference type="SUPFAM" id="SSF46785">
    <property type="entry name" value="Winged helix' DNA-binding domain"/>
    <property type="match status" value="1"/>
</dbReference>
<organism evidence="1 2">
    <name type="scientific">Faecalicatena contorta</name>
    <dbReference type="NCBI Taxonomy" id="39482"/>
    <lineage>
        <taxon>Bacteria</taxon>
        <taxon>Bacillati</taxon>
        <taxon>Bacillota</taxon>
        <taxon>Clostridia</taxon>
        <taxon>Lachnospirales</taxon>
        <taxon>Lachnospiraceae</taxon>
        <taxon>Faecalicatena</taxon>
    </lineage>
</organism>